<evidence type="ECO:0000256" key="9">
    <source>
        <dbReference type="ARBA" id="ARBA00049563"/>
    </source>
</evidence>
<comment type="caution">
    <text evidence="14">The sequence shown here is derived from an EMBL/GenBank/DDBJ whole genome shotgun (WGS) entry which is preliminary data.</text>
</comment>
<dbReference type="PANTHER" id="PTHR11088:SF60">
    <property type="entry name" value="TRNA DIMETHYLALLYLTRANSFERASE"/>
    <property type="match status" value="1"/>
</dbReference>
<dbReference type="GO" id="GO:0005524">
    <property type="term" value="F:ATP binding"/>
    <property type="evidence" value="ECO:0007669"/>
    <property type="project" value="UniProtKB-UniRule"/>
</dbReference>
<feature type="site" description="Interaction with substrate tRNA" evidence="10">
    <location>
        <position position="132"/>
    </location>
</feature>
<comment type="caution">
    <text evidence="10">Lacks conserved residue(s) required for the propagation of feature annotation.</text>
</comment>
<dbReference type="GO" id="GO:0052381">
    <property type="term" value="F:tRNA dimethylallyltransferase activity"/>
    <property type="evidence" value="ECO:0007669"/>
    <property type="project" value="UniProtKB-UniRule"/>
</dbReference>
<feature type="binding site" evidence="10">
    <location>
        <begin position="19"/>
        <end position="26"/>
    </location>
    <ligand>
        <name>ATP</name>
        <dbReference type="ChEBI" id="CHEBI:30616"/>
    </ligand>
</feature>
<dbReference type="InterPro" id="IPR027417">
    <property type="entry name" value="P-loop_NTPase"/>
</dbReference>
<proteinExistence type="inferred from homology"/>
<evidence type="ECO:0000256" key="10">
    <source>
        <dbReference type="HAMAP-Rule" id="MF_00185"/>
    </source>
</evidence>
<evidence type="ECO:0000256" key="5">
    <source>
        <dbReference type="ARBA" id="ARBA00022694"/>
    </source>
</evidence>
<evidence type="ECO:0000256" key="6">
    <source>
        <dbReference type="ARBA" id="ARBA00022741"/>
    </source>
</evidence>
<keyword evidence="7 10" id="KW-0067">ATP-binding</keyword>
<comment type="function">
    <text evidence="2 10 12">Catalyzes the transfer of a dimethylallyl group onto the adenine at position 37 in tRNAs that read codons beginning with uridine, leading to the formation of N6-(dimethylallyl)adenosine (i(6)A).</text>
</comment>
<organism evidence="14 15">
    <name type="scientific">Moraxella catarrhalis</name>
    <name type="common">Branhamella catarrhalis</name>
    <dbReference type="NCBI Taxonomy" id="480"/>
    <lineage>
        <taxon>Bacteria</taxon>
        <taxon>Pseudomonadati</taxon>
        <taxon>Pseudomonadota</taxon>
        <taxon>Gammaproteobacteria</taxon>
        <taxon>Moraxellales</taxon>
        <taxon>Moraxellaceae</taxon>
        <taxon>Moraxella</taxon>
    </lineage>
</organism>
<evidence type="ECO:0000256" key="3">
    <source>
        <dbReference type="ARBA" id="ARBA00005842"/>
    </source>
</evidence>
<protein>
    <recommendedName>
        <fullName evidence="10">tRNA dimethylallyltransferase</fullName>
        <ecNumber evidence="10">2.5.1.75</ecNumber>
    </recommendedName>
    <alternativeName>
        <fullName evidence="10">Dimethylallyl diphosphate:tRNA dimethylallyltransferase</fullName>
        <shortName evidence="10">DMAPP:tRNA dimethylallyltransferase</shortName>
        <shortName evidence="10">DMATase</shortName>
    </alternativeName>
    <alternativeName>
        <fullName evidence="10">Isopentenyl-diphosphate:tRNA isopentenyltransferase</fullName>
        <shortName evidence="10">IPP transferase</shortName>
        <shortName evidence="10">IPPT</shortName>
        <shortName evidence="10">IPTase</shortName>
    </alternativeName>
</protein>
<dbReference type="PATRIC" id="fig|480.237.peg.244"/>
<evidence type="ECO:0000256" key="2">
    <source>
        <dbReference type="ARBA" id="ARBA00003213"/>
    </source>
</evidence>
<comment type="similarity">
    <text evidence="3 10 13">Belongs to the IPP transferase family.</text>
</comment>
<dbReference type="SUPFAM" id="SSF52540">
    <property type="entry name" value="P-loop containing nucleoside triphosphate hydrolases"/>
    <property type="match status" value="1"/>
</dbReference>
<keyword evidence="15" id="KW-1185">Reference proteome</keyword>
<accession>A0A198UE64</accession>
<dbReference type="PANTHER" id="PTHR11088">
    <property type="entry name" value="TRNA DIMETHYLALLYLTRANSFERASE"/>
    <property type="match status" value="1"/>
</dbReference>
<dbReference type="InterPro" id="IPR018022">
    <property type="entry name" value="IPT"/>
</dbReference>
<dbReference type="HAMAP" id="MF_00185">
    <property type="entry name" value="IPP_trans"/>
    <property type="match status" value="1"/>
</dbReference>
<dbReference type="InterPro" id="IPR039657">
    <property type="entry name" value="Dimethylallyltransferase"/>
</dbReference>
<evidence type="ECO:0000256" key="4">
    <source>
        <dbReference type="ARBA" id="ARBA00022679"/>
    </source>
</evidence>
<dbReference type="OrthoDB" id="9776390at2"/>
<dbReference type="Pfam" id="PF01715">
    <property type="entry name" value="IPPT"/>
    <property type="match status" value="1"/>
</dbReference>
<name>A0A198UE64_MORCA</name>
<evidence type="ECO:0000256" key="11">
    <source>
        <dbReference type="RuleBase" id="RU003783"/>
    </source>
</evidence>
<sequence length="369" mass="42189">MDLPHYTDLPNNSVVCLMSPTASGKTDLAFKLYDTGRFELISVDSVLIYQGMDIGTAKPTKDELRAYPHYLVDILTPTQSYSVANFVQDVECLIGKIHARNKIPVLVGGTMMYYMALLDGISTVPQTKPTIRNQVKAWHDEKGNEALYEYLRQHDPVICQNLKVTDTQRITRAVEVHMQTGKPLSEWQSTPKVAISDRPKWHWYAIIVTPDRAWLHERIEQRLEKMWADGFLQEVIGLIEHHSDLTADMPALRAVGYRQVLDYLIAINHPCVTAHPGLKSYYDVQTSNKKQEIGSIHQDFNKKFKKTMTNAGDLACQDMKNKALYATRQLAKRQYTWLKQLAQTDNPTKNNLTIVSFNSIKQVEQQLLQ</sequence>
<evidence type="ECO:0000256" key="13">
    <source>
        <dbReference type="RuleBase" id="RU003785"/>
    </source>
</evidence>
<evidence type="ECO:0000313" key="14">
    <source>
        <dbReference type="EMBL" id="OAU94685.1"/>
    </source>
</evidence>
<dbReference type="GO" id="GO:0006400">
    <property type="term" value="P:tRNA modification"/>
    <property type="evidence" value="ECO:0007669"/>
    <property type="project" value="TreeGrafter"/>
</dbReference>
<evidence type="ECO:0000256" key="7">
    <source>
        <dbReference type="ARBA" id="ARBA00022840"/>
    </source>
</evidence>
<comment type="cofactor">
    <cofactor evidence="1 10">
        <name>Mg(2+)</name>
        <dbReference type="ChEBI" id="CHEBI:18420"/>
    </cofactor>
</comment>
<reference evidence="14 15" key="1">
    <citation type="journal article" date="2016" name="Genome Biol. Evol.">
        <title>Comparative Genomic Analyses of the Moraxella catarrhalis Serosensitive and Seroresistant Lineages Demonstrate Their Independent Evolution.</title>
        <authorList>
            <person name="Earl J.P."/>
            <person name="de Vries S.P."/>
            <person name="Ahmed A."/>
            <person name="Powell E."/>
            <person name="Schultz M.P."/>
            <person name="Hermans P.W."/>
            <person name="Hill D.J."/>
            <person name="Zhou Z."/>
            <person name="Constantinidou C.I."/>
            <person name="Hu F.Z."/>
            <person name="Bootsma H.J."/>
            <person name="Ehrlich G.D."/>
        </authorList>
    </citation>
    <scope>NUCLEOTIDE SEQUENCE [LARGE SCALE GENOMIC DNA]</scope>
    <source>
        <strain evidence="14 15">Z7542</strain>
    </source>
</reference>
<dbReference type="EC" id="2.5.1.75" evidence="10"/>
<feature type="region of interest" description="Interaction with substrate tRNA" evidence="10">
    <location>
        <begin position="168"/>
        <end position="172"/>
    </location>
</feature>
<evidence type="ECO:0000256" key="8">
    <source>
        <dbReference type="ARBA" id="ARBA00022842"/>
    </source>
</evidence>
<dbReference type="Proteomes" id="UP000078228">
    <property type="component" value="Unassembled WGS sequence"/>
</dbReference>
<dbReference type="Gene3D" id="1.10.20.140">
    <property type="match status" value="1"/>
</dbReference>
<comment type="catalytic activity">
    <reaction evidence="9 10 11">
        <text>adenosine(37) in tRNA + dimethylallyl diphosphate = N(6)-dimethylallyladenosine(37) in tRNA + diphosphate</text>
        <dbReference type="Rhea" id="RHEA:26482"/>
        <dbReference type="Rhea" id="RHEA-COMP:10162"/>
        <dbReference type="Rhea" id="RHEA-COMP:10375"/>
        <dbReference type="ChEBI" id="CHEBI:33019"/>
        <dbReference type="ChEBI" id="CHEBI:57623"/>
        <dbReference type="ChEBI" id="CHEBI:74411"/>
        <dbReference type="ChEBI" id="CHEBI:74415"/>
        <dbReference type="EC" id="2.5.1.75"/>
    </reaction>
</comment>
<dbReference type="NCBIfam" id="TIGR00174">
    <property type="entry name" value="miaA"/>
    <property type="match status" value="1"/>
</dbReference>
<evidence type="ECO:0000313" key="15">
    <source>
        <dbReference type="Proteomes" id="UP000078228"/>
    </source>
</evidence>
<evidence type="ECO:0000256" key="1">
    <source>
        <dbReference type="ARBA" id="ARBA00001946"/>
    </source>
</evidence>
<feature type="site" description="Interaction with substrate tRNA" evidence="10">
    <location>
        <position position="110"/>
    </location>
</feature>
<dbReference type="EMBL" id="LXHC01000028">
    <property type="protein sequence ID" value="OAU94685.1"/>
    <property type="molecule type" value="Genomic_DNA"/>
</dbReference>
<gene>
    <name evidence="10" type="primary">miaA</name>
    <name evidence="14" type="ORF">AO384_2042</name>
</gene>
<keyword evidence="6 10" id="KW-0547">Nucleotide-binding</keyword>
<keyword evidence="4 10" id="KW-0808">Transferase</keyword>
<feature type="binding site" evidence="10">
    <location>
        <begin position="21"/>
        <end position="26"/>
    </location>
    <ligand>
        <name>substrate</name>
    </ligand>
</feature>
<dbReference type="RefSeq" id="WP_064610637.1">
    <property type="nucleotide sequence ID" value="NZ_LXHB01000046.1"/>
</dbReference>
<dbReference type="AlphaFoldDB" id="A0A198UE64"/>
<keyword evidence="5 10" id="KW-0819">tRNA processing</keyword>
<evidence type="ECO:0000256" key="12">
    <source>
        <dbReference type="RuleBase" id="RU003784"/>
    </source>
</evidence>
<feature type="region of interest" description="Interaction with substrate tRNA" evidence="10">
    <location>
        <begin position="44"/>
        <end position="47"/>
    </location>
</feature>
<keyword evidence="8 10" id="KW-0460">Magnesium</keyword>
<dbReference type="Gene3D" id="3.40.50.300">
    <property type="entry name" value="P-loop containing nucleotide triphosphate hydrolases"/>
    <property type="match status" value="1"/>
</dbReference>
<comment type="subunit">
    <text evidence="10">Monomer.</text>
</comment>